<gene>
    <name evidence="8" type="ORF">A9404_12150</name>
</gene>
<feature type="transmembrane region" description="Helical" evidence="7">
    <location>
        <begin position="166"/>
        <end position="190"/>
    </location>
</feature>
<feature type="transmembrane region" description="Helical" evidence="7">
    <location>
        <begin position="242"/>
        <end position="259"/>
    </location>
</feature>
<name>A0A191ZJI2_9GAMM</name>
<feature type="transmembrane region" description="Helical" evidence="7">
    <location>
        <begin position="12"/>
        <end position="32"/>
    </location>
</feature>
<keyword evidence="9" id="KW-1185">Reference proteome</keyword>
<dbReference type="EMBL" id="CP016027">
    <property type="protein sequence ID" value="ANJ68025.1"/>
    <property type="molecule type" value="Genomic_DNA"/>
</dbReference>
<accession>A0A191ZJI2</accession>
<keyword evidence="6 7" id="KW-0472">Membrane</keyword>
<reference evidence="8 9" key="1">
    <citation type="submission" date="2016-06" db="EMBL/GenBank/DDBJ databases">
        <title>Insight into the functional genes involving in sulfur oxidation in Pearl River water.</title>
        <authorList>
            <person name="Luo J."/>
            <person name="Tan X."/>
            <person name="Lin W."/>
        </authorList>
    </citation>
    <scope>NUCLEOTIDE SEQUENCE [LARGE SCALE GENOMIC DNA]</scope>
    <source>
        <strain evidence="8 9">LS2</strain>
    </source>
</reference>
<dbReference type="Proteomes" id="UP000078596">
    <property type="component" value="Chromosome"/>
</dbReference>
<organism evidence="8 9">
    <name type="scientific">Halothiobacillus diazotrophicus</name>
    <dbReference type="NCBI Taxonomy" id="1860122"/>
    <lineage>
        <taxon>Bacteria</taxon>
        <taxon>Pseudomonadati</taxon>
        <taxon>Pseudomonadota</taxon>
        <taxon>Gammaproteobacteria</taxon>
        <taxon>Chromatiales</taxon>
        <taxon>Halothiobacillaceae</taxon>
        <taxon>Halothiobacillus</taxon>
    </lineage>
</organism>
<dbReference type="GO" id="GO:0070069">
    <property type="term" value="C:cytochrome complex"/>
    <property type="evidence" value="ECO:0007669"/>
    <property type="project" value="TreeGrafter"/>
</dbReference>
<evidence type="ECO:0000256" key="7">
    <source>
        <dbReference type="SAM" id="Phobius"/>
    </source>
</evidence>
<evidence type="ECO:0000256" key="2">
    <source>
        <dbReference type="ARBA" id="ARBA00007543"/>
    </source>
</evidence>
<proteinExistence type="inferred from homology"/>
<dbReference type="OrthoDB" id="9776710at2"/>
<keyword evidence="3" id="KW-1003">Cell membrane</keyword>
<evidence type="ECO:0000256" key="6">
    <source>
        <dbReference type="ARBA" id="ARBA00023136"/>
    </source>
</evidence>
<dbReference type="GO" id="GO:0005886">
    <property type="term" value="C:plasma membrane"/>
    <property type="evidence" value="ECO:0007669"/>
    <property type="project" value="UniProtKB-SubCell"/>
</dbReference>
<evidence type="ECO:0000256" key="5">
    <source>
        <dbReference type="ARBA" id="ARBA00022989"/>
    </source>
</evidence>
<dbReference type="GO" id="GO:0009055">
    <property type="term" value="F:electron transfer activity"/>
    <property type="evidence" value="ECO:0007669"/>
    <property type="project" value="TreeGrafter"/>
</dbReference>
<feature type="transmembrane region" description="Helical" evidence="7">
    <location>
        <begin position="271"/>
        <end position="293"/>
    </location>
</feature>
<feature type="transmembrane region" description="Helical" evidence="7">
    <location>
        <begin position="211"/>
        <end position="230"/>
    </location>
</feature>
<dbReference type="InterPro" id="IPR003317">
    <property type="entry name" value="Cyt-d_oxidase_su2"/>
</dbReference>
<feature type="transmembrane region" description="Helical" evidence="7">
    <location>
        <begin position="88"/>
        <end position="110"/>
    </location>
</feature>
<dbReference type="KEGG" id="haz:A9404_12150"/>
<dbReference type="PANTHER" id="PTHR43141:SF4">
    <property type="entry name" value="CYTOCHROME BD2 SUBUNIT II"/>
    <property type="match status" value="1"/>
</dbReference>
<comment type="similarity">
    <text evidence="2">Belongs to the cytochrome ubiquinol oxidase subunit 2 family.</text>
</comment>
<protein>
    <submittedName>
        <fullName evidence="8">Cytochrome d ubiquinol oxidase subunit II</fullName>
    </submittedName>
</protein>
<dbReference type="AlphaFoldDB" id="A0A191ZJI2"/>
<dbReference type="Pfam" id="PF02322">
    <property type="entry name" value="Cyt_bd_oxida_II"/>
    <property type="match status" value="1"/>
</dbReference>
<evidence type="ECO:0000313" key="9">
    <source>
        <dbReference type="Proteomes" id="UP000078596"/>
    </source>
</evidence>
<evidence type="ECO:0000256" key="1">
    <source>
        <dbReference type="ARBA" id="ARBA00004651"/>
    </source>
</evidence>
<evidence type="ECO:0000256" key="3">
    <source>
        <dbReference type="ARBA" id="ARBA00022475"/>
    </source>
</evidence>
<feature type="transmembrane region" description="Helical" evidence="7">
    <location>
        <begin position="313"/>
        <end position="331"/>
    </location>
</feature>
<keyword evidence="4 7" id="KW-0812">Transmembrane</keyword>
<dbReference type="GO" id="GO:0019646">
    <property type="term" value="P:aerobic electron transport chain"/>
    <property type="evidence" value="ECO:0007669"/>
    <property type="project" value="TreeGrafter"/>
</dbReference>
<sequence>MSHIMELTQPYQWFTVIWWLLIGLFVVLYIILDGADLGSGIFSLFHPDSKERGAIMASMAGTWDANETWLVVAGGAIFGTFPLAYGSLFHYLMIPLMVVLWGIILRAVSLEFHHHAHRSRRIWDWGFGIGSLVTSFAAGVCLGAFLQGFPISGSPVPTFNGGVLDFLTPFSLWTGFTAVIAAALAGGVYLRARFERDSTIYAQAMIWTDRMFYLALAAILGTVLWSFLAFPWARARWIGPEWWVFILAGALVLFATWSMRRASHHQQDIRAMLWLGVIVFINFGTMMATLYPWFVPGTLTIFDAANPSNSLAAFSYSMLGFIPVMLAYNFYQAWIFRARLQSLAAYE</sequence>
<keyword evidence="5 7" id="KW-1133">Transmembrane helix</keyword>
<feature type="transmembrane region" description="Helical" evidence="7">
    <location>
        <begin position="122"/>
        <end position="146"/>
    </location>
</feature>
<evidence type="ECO:0000313" key="8">
    <source>
        <dbReference type="EMBL" id="ANJ68025.1"/>
    </source>
</evidence>
<dbReference type="PANTHER" id="PTHR43141">
    <property type="entry name" value="CYTOCHROME BD2 SUBUNIT II"/>
    <property type="match status" value="1"/>
</dbReference>
<comment type="subcellular location">
    <subcellularLocation>
        <location evidence="1">Cell membrane</location>
        <topology evidence="1">Multi-pass membrane protein</topology>
    </subcellularLocation>
</comment>
<dbReference type="RefSeq" id="WP_066102058.1">
    <property type="nucleotide sequence ID" value="NZ_CP016027.1"/>
</dbReference>
<dbReference type="GO" id="GO:0016682">
    <property type="term" value="F:oxidoreductase activity, acting on diphenols and related substances as donors, oxygen as acceptor"/>
    <property type="evidence" value="ECO:0007669"/>
    <property type="project" value="TreeGrafter"/>
</dbReference>
<evidence type="ECO:0000256" key="4">
    <source>
        <dbReference type="ARBA" id="ARBA00022692"/>
    </source>
</evidence>
<dbReference type="NCBIfam" id="TIGR00203">
    <property type="entry name" value="cydB"/>
    <property type="match status" value="1"/>
</dbReference>
<dbReference type="STRING" id="1860122.A9404_12150"/>